<sequence length="107" mass="11661">MIKNIQVKIDENLPNIKCSALNCEHLFDPLSGKAVLPPELFDKWCDVLCDFAILGFERSYCPNQDCSALILNECGGNVKKSVCPRGCFASGASFLGTPDFSVKRTGS</sequence>
<protein>
    <submittedName>
        <fullName evidence="1">Uncharacterized protein</fullName>
    </submittedName>
</protein>
<reference evidence="1" key="1">
    <citation type="submission" date="2022-12" db="EMBL/GenBank/DDBJ databases">
        <title>Draft genome assemblies for two species of Escallonia (Escalloniales).</title>
        <authorList>
            <person name="Chanderbali A."/>
            <person name="Dervinis C."/>
            <person name="Anghel I."/>
            <person name="Soltis D."/>
            <person name="Soltis P."/>
            <person name="Zapata F."/>
        </authorList>
    </citation>
    <scope>NUCLEOTIDE SEQUENCE</scope>
    <source>
        <strain evidence="1">UCBG64.0493</strain>
        <tissue evidence="1">Leaf</tissue>
    </source>
</reference>
<gene>
    <name evidence="1" type="ORF">RJ639_016196</name>
</gene>
<comment type="caution">
    <text evidence="1">The sequence shown here is derived from an EMBL/GenBank/DDBJ whole genome shotgun (WGS) entry which is preliminary data.</text>
</comment>
<evidence type="ECO:0000313" key="2">
    <source>
        <dbReference type="Proteomes" id="UP001188597"/>
    </source>
</evidence>
<dbReference type="Proteomes" id="UP001188597">
    <property type="component" value="Unassembled WGS sequence"/>
</dbReference>
<accession>A0AA88VI72</accession>
<name>A0AA88VI72_9ASTE</name>
<dbReference type="EMBL" id="JAVXUP010001951">
    <property type="protein sequence ID" value="KAK3006755.1"/>
    <property type="molecule type" value="Genomic_DNA"/>
</dbReference>
<evidence type="ECO:0000313" key="1">
    <source>
        <dbReference type="EMBL" id="KAK3006755.1"/>
    </source>
</evidence>
<organism evidence="1 2">
    <name type="scientific">Escallonia herrerae</name>
    <dbReference type="NCBI Taxonomy" id="1293975"/>
    <lineage>
        <taxon>Eukaryota</taxon>
        <taxon>Viridiplantae</taxon>
        <taxon>Streptophyta</taxon>
        <taxon>Embryophyta</taxon>
        <taxon>Tracheophyta</taxon>
        <taxon>Spermatophyta</taxon>
        <taxon>Magnoliopsida</taxon>
        <taxon>eudicotyledons</taxon>
        <taxon>Gunneridae</taxon>
        <taxon>Pentapetalae</taxon>
        <taxon>asterids</taxon>
        <taxon>campanulids</taxon>
        <taxon>Escalloniales</taxon>
        <taxon>Escalloniaceae</taxon>
        <taxon>Escallonia</taxon>
    </lineage>
</organism>
<dbReference type="AlphaFoldDB" id="A0AA88VI72"/>
<keyword evidence="2" id="KW-1185">Reference proteome</keyword>
<proteinExistence type="predicted"/>